<evidence type="ECO:0000256" key="1">
    <source>
        <dbReference type="ARBA" id="ARBA00022630"/>
    </source>
</evidence>
<dbReference type="Gene3D" id="3.20.20.30">
    <property type="entry name" value="Luciferase-like domain"/>
    <property type="match status" value="1"/>
</dbReference>
<dbReference type="EMBL" id="PDJQ01000001">
    <property type="protein sequence ID" value="PFG73369.1"/>
    <property type="molecule type" value="Genomic_DNA"/>
</dbReference>
<dbReference type="RefSeq" id="WP_098502828.1">
    <property type="nucleotide sequence ID" value="NZ_PDJQ01000001.1"/>
</dbReference>
<comment type="caution">
    <text evidence="6">The sequence shown here is derived from an EMBL/GenBank/DDBJ whole genome shotgun (WGS) entry which is preliminary data.</text>
</comment>
<evidence type="ECO:0000256" key="4">
    <source>
        <dbReference type="ARBA" id="ARBA00023033"/>
    </source>
</evidence>
<keyword evidence="1" id="KW-0285">Flavoprotein</keyword>
<keyword evidence="4" id="KW-0503">Monooxygenase</keyword>
<reference evidence="6 7" key="1">
    <citation type="submission" date="2017-09" db="EMBL/GenBank/DDBJ databases">
        <title>Sequencing the genomes of two abundant thermophiles in Great Basin hot springs: Thermocrinis jamiesonii and novel Chloroflexi Thermoflexus hugenholtzii.</title>
        <authorList>
            <person name="Hedlund B."/>
        </authorList>
    </citation>
    <scope>NUCLEOTIDE SEQUENCE [LARGE SCALE GENOMIC DNA]</scope>
    <source>
        <strain evidence="6 7">G233</strain>
    </source>
</reference>
<dbReference type="PANTHER" id="PTHR42847:SF4">
    <property type="entry name" value="ALKANESULFONATE MONOOXYGENASE-RELATED"/>
    <property type="match status" value="1"/>
</dbReference>
<dbReference type="Proteomes" id="UP000223071">
    <property type="component" value="Unassembled WGS sequence"/>
</dbReference>
<dbReference type="InterPro" id="IPR050172">
    <property type="entry name" value="SsuD_RutA_monooxygenase"/>
</dbReference>
<organism evidence="6 7">
    <name type="scientific">Tepidiforma thermophila (strain KCTC 52669 / CGMCC 1.13589 / G233)</name>
    <dbReference type="NCBI Taxonomy" id="2761530"/>
    <lineage>
        <taxon>Bacteria</taxon>
        <taxon>Bacillati</taxon>
        <taxon>Chloroflexota</taxon>
        <taxon>Tepidiformia</taxon>
        <taxon>Tepidiformales</taxon>
        <taxon>Tepidiformaceae</taxon>
        <taxon>Tepidiforma</taxon>
    </lineage>
</organism>
<accession>A0A2A9HF08</accession>
<protein>
    <submittedName>
        <fullName evidence="6">Putative F420-dependent oxidoreductase</fullName>
    </submittedName>
</protein>
<keyword evidence="7" id="KW-1185">Reference proteome</keyword>
<dbReference type="Pfam" id="PF00296">
    <property type="entry name" value="Bac_luciferase"/>
    <property type="match status" value="1"/>
</dbReference>
<dbReference type="InterPro" id="IPR019921">
    <property type="entry name" value="Lucif-like_OxRdtase_Rv2161c"/>
</dbReference>
<gene>
    <name evidence="6" type="ORF">A9A59_0564</name>
</gene>
<evidence type="ECO:0000313" key="7">
    <source>
        <dbReference type="Proteomes" id="UP000223071"/>
    </source>
</evidence>
<dbReference type="NCBIfam" id="TIGR03619">
    <property type="entry name" value="F420_Rv2161c"/>
    <property type="match status" value="1"/>
</dbReference>
<evidence type="ECO:0000313" key="6">
    <source>
        <dbReference type="EMBL" id="PFG73369.1"/>
    </source>
</evidence>
<dbReference type="InterPro" id="IPR011251">
    <property type="entry name" value="Luciferase-like_dom"/>
</dbReference>
<dbReference type="AlphaFoldDB" id="A0A2A9HF08"/>
<dbReference type="PANTHER" id="PTHR42847">
    <property type="entry name" value="ALKANESULFONATE MONOOXYGENASE"/>
    <property type="match status" value="1"/>
</dbReference>
<dbReference type="GO" id="GO:0008726">
    <property type="term" value="F:alkanesulfonate monooxygenase activity"/>
    <property type="evidence" value="ECO:0007669"/>
    <property type="project" value="TreeGrafter"/>
</dbReference>
<proteinExistence type="predicted"/>
<dbReference type="InterPro" id="IPR036661">
    <property type="entry name" value="Luciferase-like_sf"/>
</dbReference>
<keyword evidence="2" id="KW-0288">FMN</keyword>
<evidence type="ECO:0000256" key="2">
    <source>
        <dbReference type="ARBA" id="ARBA00022643"/>
    </source>
</evidence>
<evidence type="ECO:0000259" key="5">
    <source>
        <dbReference type="Pfam" id="PF00296"/>
    </source>
</evidence>
<feature type="domain" description="Luciferase-like" evidence="5">
    <location>
        <begin position="16"/>
        <end position="231"/>
    </location>
</feature>
<name>A0A2A9HF08_TEPT2</name>
<evidence type="ECO:0000256" key="3">
    <source>
        <dbReference type="ARBA" id="ARBA00023002"/>
    </source>
</evidence>
<dbReference type="GO" id="GO:0046306">
    <property type="term" value="P:alkanesulfonate catabolic process"/>
    <property type="evidence" value="ECO:0007669"/>
    <property type="project" value="TreeGrafter"/>
</dbReference>
<keyword evidence="3" id="KW-0560">Oxidoreductase</keyword>
<sequence>MKYGIQMFPTDYAIPVTELGRAAEELGFESVFFPEHTHIPTSRRTPWPGGGELPKEYSHTLDPFVVCAAVAAVTKTLKVGTGVCLVMQRDPIITAKEVASVDHFSGGRFLFGIGGGWNEDEMENHGTDPKLRWKILRERILAMKEIWTKEEAEFHGKFVNFDPIWQWPKPVQKPHPPILVGGAGPHTLDRVLEYGDGWMPIGGRTGQVLAGMIRELQERAKAAGRGPIPVSVFGVPPSKEVIEQYAEMGVDRVIFGVRPEGADQVLPALKRYAEVAGL</sequence>
<dbReference type="SUPFAM" id="SSF51679">
    <property type="entry name" value="Bacterial luciferase-like"/>
    <property type="match status" value="1"/>
</dbReference>